<dbReference type="AlphaFoldDB" id="A0A212IZ11"/>
<proteinExistence type="predicted"/>
<reference evidence="2" key="1">
    <citation type="submission" date="2016-04" db="EMBL/GenBank/DDBJ databases">
        <authorList>
            <person name="Evans L.H."/>
            <person name="Alamgir A."/>
            <person name="Owens N."/>
            <person name="Weber N.D."/>
            <person name="Virtaneva K."/>
            <person name="Barbian K."/>
            <person name="Babar A."/>
            <person name="Rosenke K."/>
        </authorList>
    </citation>
    <scope>NUCLEOTIDE SEQUENCE</scope>
    <source>
        <strain evidence="2">86</strain>
    </source>
</reference>
<sequence length="119" mass="13083">MVTVYAKTQILENESTSTIQPQVQISAPGLQTTARQGAANTLTGPNPTTYTEDVMAQNTVNSPTTTVNPPPKLPQIIFWGRRHLHNTNYLSRSAREQVPRSQGSPCHTGRRSRQSAEDP</sequence>
<name>A0A212IZ11_9DELT</name>
<organism evidence="2">
    <name type="scientific">uncultured delta proteobacterium</name>
    <dbReference type="NCBI Taxonomy" id="34034"/>
    <lineage>
        <taxon>Bacteria</taxon>
        <taxon>Deltaproteobacteria</taxon>
        <taxon>environmental samples</taxon>
    </lineage>
</organism>
<accession>A0A212IZ11</accession>
<gene>
    <name evidence="2" type="ORF">KL86DPRO_10367</name>
</gene>
<protein>
    <submittedName>
        <fullName evidence="2">Uncharacterized protein</fullName>
    </submittedName>
</protein>
<feature type="region of interest" description="Disordered" evidence="1">
    <location>
        <begin position="90"/>
        <end position="119"/>
    </location>
</feature>
<evidence type="ECO:0000313" key="2">
    <source>
        <dbReference type="EMBL" id="SBV92463.1"/>
    </source>
</evidence>
<dbReference type="EMBL" id="FLUQ01000001">
    <property type="protein sequence ID" value="SBV92463.1"/>
    <property type="molecule type" value="Genomic_DNA"/>
</dbReference>
<evidence type="ECO:0000256" key="1">
    <source>
        <dbReference type="SAM" id="MobiDB-lite"/>
    </source>
</evidence>